<accession>A0A0F9RMS1</accession>
<organism evidence="1">
    <name type="scientific">marine sediment metagenome</name>
    <dbReference type="NCBI Taxonomy" id="412755"/>
    <lineage>
        <taxon>unclassified sequences</taxon>
        <taxon>metagenomes</taxon>
        <taxon>ecological metagenomes</taxon>
    </lineage>
</organism>
<sequence>MIYTEVFEAIVGASALDSEIGKLEVPDGFKITILELGFTLPSDSWIYGYIGEIRVDKIHGTYKLVDLQRIIVNRELVAGQTFKLTSTSVTGGQTSILVVYDKSTR</sequence>
<reference evidence="1" key="1">
    <citation type="journal article" date="2015" name="Nature">
        <title>Complex archaea that bridge the gap between prokaryotes and eukaryotes.</title>
        <authorList>
            <person name="Spang A."/>
            <person name="Saw J.H."/>
            <person name="Jorgensen S.L."/>
            <person name="Zaremba-Niedzwiedzka K."/>
            <person name="Martijn J."/>
            <person name="Lind A.E."/>
            <person name="van Eijk R."/>
            <person name="Schleper C."/>
            <person name="Guy L."/>
            <person name="Ettema T.J."/>
        </authorList>
    </citation>
    <scope>NUCLEOTIDE SEQUENCE</scope>
</reference>
<protein>
    <submittedName>
        <fullName evidence="1">Uncharacterized protein</fullName>
    </submittedName>
</protein>
<evidence type="ECO:0000313" key="1">
    <source>
        <dbReference type="EMBL" id="KKN26246.1"/>
    </source>
</evidence>
<gene>
    <name evidence="1" type="ORF">LCGC14_0876530</name>
</gene>
<dbReference type="EMBL" id="LAZR01002734">
    <property type="protein sequence ID" value="KKN26246.1"/>
    <property type="molecule type" value="Genomic_DNA"/>
</dbReference>
<dbReference type="AlphaFoldDB" id="A0A0F9RMS1"/>
<comment type="caution">
    <text evidence="1">The sequence shown here is derived from an EMBL/GenBank/DDBJ whole genome shotgun (WGS) entry which is preliminary data.</text>
</comment>
<proteinExistence type="predicted"/>
<name>A0A0F9RMS1_9ZZZZ</name>